<organism evidence="3 4">
    <name type="scientific">Nonomuraea thailandensis</name>
    <dbReference type="NCBI Taxonomy" id="1188745"/>
    <lineage>
        <taxon>Bacteria</taxon>
        <taxon>Bacillati</taxon>
        <taxon>Actinomycetota</taxon>
        <taxon>Actinomycetes</taxon>
        <taxon>Streptosporangiales</taxon>
        <taxon>Streptosporangiaceae</taxon>
        <taxon>Nonomuraea</taxon>
    </lineage>
</organism>
<evidence type="ECO:0000313" key="3">
    <source>
        <dbReference type="EMBL" id="MCP2354694.1"/>
    </source>
</evidence>
<evidence type="ECO:0000256" key="1">
    <source>
        <dbReference type="SAM" id="MobiDB-lite"/>
    </source>
</evidence>
<dbReference type="GO" id="GO:0016747">
    <property type="term" value="F:acyltransferase activity, transferring groups other than amino-acyl groups"/>
    <property type="evidence" value="ECO:0007669"/>
    <property type="project" value="InterPro"/>
</dbReference>
<dbReference type="InterPro" id="IPR000182">
    <property type="entry name" value="GNAT_dom"/>
</dbReference>
<dbReference type="Pfam" id="PF13302">
    <property type="entry name" value="Acetyltransf_3"/>
    <property type="match status" value="1"/>
</dbReference>
<evidence type="ECO:0000313" key="4">
    <source>
        <dbReference type="Proteomes" id="UP001139648"/>
    </source>
</evidence>
<dbReference type="Gene3D" id="3.40.630.30">
    <property type="match status" value="1"/>
</dbReference>
<dbReference type="PANTHER" id="PTHR43610:SF1">
    <property type="entry name" value="N-ACETYLTRANSFERASE DOMAIN-CONTAINING PROTEIN"/>
    <property type="match status" value="1"/>
</dbReference>
<accession>A0A9X2GC85</accession>
<proteinExistence type="predicted"/>
<reference evidence="3" key="1">
    <citation type="submission" date="2022-06" db="EMBL/GenBank/DDBJ databases">
        <title>Sequencing the genomes of 1000 actinobacteria strains.</title>
        <authorList>
            <person name="Klenk H.-P."/>
        </authorList>
    </citation>
    <scope>NUCLEOTIDE SEQUENCE</scope>
    <source>
        <strain evidence="3">DSM 46694</strain>
    </source>
</reference>
<feature type="region of interest" description="Disordered" evidence="1">
    <location>
        <begin position="205"/>
        <end position="224"/>
    </location>
</feature>
<name>A0A9X2GC85_9ACTN</name>
<sequence length="224" mass="24667">MTFTLEGPVLEGALVRLEPLGHRHAADLAVAAEQDRSAYTFTWVPRADEVGAYIDAQLQRQAAGRLAPYAQVNRESGRAVGVTAYWDPRLWPGGDRLCAVEIGFTWLGGSARGTGTNTETKLLLLAHAFESWGVARVDFKTDARNERSRAALEKVGARFEGVLRRWSPSWAPGEDGLLRDSAMFSVIAEEWPQCRARLIRLLEERGGNDEPQTPAESHEPGAEL</sequence>
<gene>
    <name evidence="3" type="ORF">HD597_001714</name>
</gene>
<dbReference type="SUPFAM" id="SSF55729">
    <property type="entry name" value="Acyl-CoA N-acyltransferases (Nat)"/>
    <property type="match status" value="1"/>
</dbReference>
<dbReference type="RefSeq" id="WP_253741216.1">
    <property type="nucleotide sequence ID" value="NZ_BAABKA010000048.1"/>
</dbReference>
<dbReference type="EMBL" id="JAMZEB010000002">
    <property type="protein sequence ID" value="MCP2354694.1"/>
    <property type="molecule type" value="Genomic_DNA"/>
</dbReference>
<dbReference type="Proteomes" id="UP001139648">
    <property type="component" value="Unassembled WGS sequence"/>
</dbReference>
<dbReference type="PANTHER" id="PTHR43610">
    <property type="entry name" value="BLL6696 PROTEIN"/>
    <property type="match status" value="1"/>
</dbReference>
<dbReference type="PROSITE" id="PS51186">
    <property type="entry name" value="GNAT"/>
    <property type="match status" value="1"/>
</dbReference>
<dbReference type="InterPro" id="IPR016181">
    <property type="entry name" value="Acyl_CoA_acyltransferase"/>
</dbReference>
<dbReference type="AlphaFoldDB" id="A0A9X2GC85"/>
<keyword evidence="4" id="KW-1185">Reference proteome</keyword>
<evidence type="ECO:0000259" key="2">
    <source>
        <dbReference type="PROSITE" id="PS51186"/>
    </source>
</evidence>
<protein>
    <submittedName>
        <fullName evidence="3">RimJ/RimL family protein N-acetyltransferase</fullName>
    </submittedName>
</protein>
<feature type="domain" description="N-acetyltransferase" evidence="2">
    <location>
        <begin position="15"/>
        <end position="180"/>
    </location>
</feature>
<comment type="caution">
    <text evidence="3">The sequence shown here is derived from an EMBL/GenBank/DDBJ whole genome shotgun (WGS) entry which is preliminary data.</text>
</comment>